<proteinExistence type="predicted"/>
<dbReference type="RefSeq" id="WP_008489173.1">
    <property type="nucleotide sequence ID" value="NZ_AMRG01000011.1"/>
</dbReference>
<name>K2K5G2_9GAMM</name>
<dbReference type="Gene3D" id="3.90.850.10">
    <property type="entry name" value="Fumarylacetoacetase-like, C-terminal domain"/>
    <property type="match status" value="1"/>
</dbReference>
<dbReference type="InterPro" id="IPR011234">
    <property type="entry name" value="Fumarylacetoacetase-like_C"/>
</dbReference>
<dbReference type="EMBL" id="AMRG01000011">
    <property type="protein sequence ID" value="EKE82818.1"/>
    <property type="molecule type" value="Genomic_DNA"/>
</dbReference>
<comment type="caution">
    <text evidence="3">The sequence shown here is derived from an EMBL/GenBank/DDBJ whole genome shotgun (WGS) entry which is preliminary data.</text>
</comment>
<dbReference type="Proteomes" id="UP000014115">
    <property type="component" value="Unassembled WGS sequence"/>
</dbReference>
<feature type="domain" description="Fumarylacetoacetase-like C-terminal" evidence="2">
    <location>
        <begin position="19"/>
        <end position="208"/>
    </location>
</feature>
<dbReference type="SUPFAM" id="SSF56529">
    <property type="entry name" value="FAH"/>
    <property type="match status" value="1"/>
</dbReference>
<dbReference type="PANTHER" id="PTHR11820:SF7">
    <property type="entry name" value="ACYLPYRUVASE FAHD1, MITOCHONDRIAL"/>
    <property type="match status" value="1"/>
</dbReference>
<dbReference type="PATRIC" id="fig|740709.3.peg.1912"/>
<dbReference type="InterPro" id="IPR036663">
    <property type="entry name" value="Fumarylacetoacetase_C_sf"/>
</dbReference>
<sequence length="225" mass="24528">MAYQHLNRQGEALPLPVGKVVCVGRNYVAHAQELGNDIPAQPLLFIKPSTALVNLERGFQLPHGQGECQHECEISLLIGQPLKNADMASAAQAIAGISLGLDLTLREIQTQLRQAGQPWERAKAFDGACPMGRFIDPSCFSNCQNLTLALYVNGQLRQQGSSEQMIFSIVDLLVDISHVFSLQPGDIVMTGTPAGVAALHNGDKLELVLSDEQQQWRWQSYVGTP</sequence>
<dbReference type="OrthoDB" id="9805307at2"/>
<organism evidence="3 4">
    <name type="scientific">Idiomarina xiamenensis 10-D-4</name>
    <dbReference type="NCBI Taxonomy" id="740709"/>
    <lineage>
        <taxon>Bacteria</taxon>
        <taxon>Pseudomonadati</taxon>
        <taxon>Pseudomonadota</taxon>
        <taxon>Gammaproteobacteria</taxon>
        <taxon>Alteromonadales</taxon>
        <taxon>Idiomarinaceae</taxon>
        <taxon>Idiomarina</taxon>
    </lineage>
</organism>
<protein>
    <submittedName>
        <fullName evidence="3">Fumarylacetoacetate (FAA) hydrolase</fullName>
    </submittedName>
</protein>
<dbReference type="PANTHER" id="PTHR11820">
    <property type="entry name" value="ACYLPYRUVASE"/>
    <property type="match status" value="1"/>
</dbReference>
<keyword evidence="4" id="KW-1185">Reference proteome</keyword>
<evidence type="ECO:0000313" key="3">
    <source>
        <dbReference type="EMBL" id="EKE82818.1"/>
    </source>
</evidence>
<gene>
    <name evidence="3" type="ORF">A10D4_09444</name>
</gene>
<dbReference type="STRING" id="740709.A10D4_09444"/>
<dbReference type="GO" id="GO:0046872">
    <property type="term" value="F:metal ion binding"/>
    <property type="evidence" value="ECO:0007669"/>
    <property type="project" value="UniProtKB-KW"/>
</dbReference>
<reference evidence="3 4" key="1">
    <citation type="journal article" date="2012" name="J. Bacteriol.">
        <title>Genome Sequence of Idiomarina xiamenensis Type Strain 10-D-4.</title>
        <authorList>
            <person name="Lai Q."/>
            <person name="Wang L."/>
            <person name="Wang W."/>
            <person name="Shao Z."/>
        </authorList>
    </citation>
    <scope>NUCLEOTIDE SEQUENCE [LARGE SCALE GENOMIC DNA]</scope>
    <source>
        <strain evidence="3 4">10-D-4</strain>
    </source>
</reference>
<dbReference type="Pfam" id="PF01557">
    <property type="entry name" value="FAA_hydrolase"/>
    <property type="match status" value="1"/>
</dbReference>
<dbReference type="GO" id="GO:0018773">
    <property type="term" value="F:acetylpyruvate hydrolase activity"/>
    <property type="evidence" value="ECO:0007669"/>
    <property type="project" value="TreeGrafter"/>
</dbReference>
<dbReference type="NCBIfam" id="NF007967">
    <property type="entry name" value="PRK10691.1"/>
    <property type="match status" value="1"/>
</dbReference>
<accession>K2K5G2</accession>
<keyword evidence="3" id="KW-0378">Hydrolase</keyword>
<evidence type="ECO:0000256" key="1">
    <source>
        <dbReference type="ARBA" id="ARBA00022723"/>
    </source>
</evidence>
<dbReference type="AlphaFoldDB" id="K2K5G2"/>
<evidence type="ECO:0000313" key="4">
    <source>
        <dbReference type="Proteomes" id="UP000014115"/>
    </source>
</evidence>
<evidence type="ECO:0000259" key="2">
    <source>
        <dbReference type="Pfam" id="PF01557"/>
    </source>
</evidence>
<keyword evidence="1" id="KW-0479">Metal-binding</keyword>
<dbReference type="eggNOG" id="COG0179">
    <property type="taxonomic scope" value="Bacteria"/>
</dbReference>